<evidence type="ECO:0000313" key="2">
    <source>
        <dbReference type="EMBL" id="MCT8504742.1"/>
    </source>
</evidence>
<keyword evidence="1" id="KW-0472">Membrane</keyword>
<keyword evidence="3" id="KW-1185">Reference proteome</keyword>
<feature type="transmembrane region" description="Helical" evidence="1">
    <location>
        <begin position="41"/>
        <end position="62"/>
    </location>
</feature>
<sequence length="252" mass="29062">MSPKRMLFFSLLAAIASIILVEFVFYDVPEIFSGGARLGDLVVNVSLSYVAAYFFYIVTFVVPRKIERQHIEEHAAHLISRILFYILFIIQDATNMRVSQKDIKLSSLTETDLQEAMQGVFMDDELRQFRVSEDGHNTKVGDAVINSIDKLKYTADELFKYSPHIEAKLVALVSSALRNTMNESWVNSYRLGPAYIGEITLVPERRDVSHYAKHLYQFLGIYRDIQQILLEKYKETETAKKHAQNLRNLERS</sequence>
<name>A0A9X2X221_9GAMM</name>
<keyword evidence="1" id="KW-0812">Transmembrane</keyword>
<reference evidence="2" key="1">
    <citation type="submission" date="2021-07" db="EMBL/GenBank/DDBJ databases">
        <authorList>
            <person name="Luelf R.H."/>
        </authorList>
    </citation>
    <scope>NUCLEOTIDE SEQUENCE</scope>
    <source>
        <strain evidence="2">TMW 2.2304</strain>
    </source>
</reference>
<dbReference type="EMBL" id="JAHXDE010000002">
    <property type="protein sequence ID" value="MCT8504742.1"/>
    <property type="molecule type" value="Genomic_DNA"/>
</dbReference>
<dbReference type="AlphaFoldDB" id="A0A9X2X221"/>
<comment type="caution">
    <text evidence="2">The sequence shown here is derived from an EMBL/GenBank/DDBJ whole genome shotgun (WGS) entry which is preliminary data.</text>
</comment>
<organism evidence="2 3">
    <name type="scientific">Chromohalobacter moromii</name>
    <dbReference type="NCBI Taxonomy" id="2860329"/>
    <lineage>
        <taxon>Bacteria</taxon>
        <taxon>Pseudomonadati</taxon>
        <taxon>Pseudomonadota</taxon>
        <taxon>Gammaproteobacteria</taxon>
        <taxon>Oceanospirillales</taxon>
        <taxon>Halomonadaceae</taxon>
        <taxon>Chromohalobacter</taxon>
    </lineage>
</organism>
<proteinExistence type="predicted"/>
<accession>A0A9X2X221</accession>
<protein>
    <recommendedName>
        <fullName evidence="4">DUF4760 domain-containing protein</fullName>
    </recommendedName>
</protein>
<gene>
    <name evidence="2" type="ORF">KZO87_05085</name>
</gene>
<feature type="transmembrane region" description="Helical" evidence="1">
    <location>
        <begin position="7"/>
        <end position="26"/>
    </location>
</feature>
<dbReference type="Proteomes" id="UP001145353">
    <property type="component" value="Unassembled WGS sequence"/>
</dbReference>
<evidence type="ECO:0008006" key="4">
    <source>
        <dbReference type="Google" id="ProtNLM"/>
    </source>
</evidence>
<keyword evidence="1" id="KW-1133">Transmembrane helix</keyword>
<dbReference type="RefSeq" id="WP_261535637.1">
    <property type="nucleotide sequence ID" value="NZ_JAHXDE010000002.1"/>
</dbReference>
<evidence type="ECO:0000313" key="3">
    <source>
        <dbReference type="Proteomes" id="UP001145353"/>
    </source>
</evidence>
<evidence type="ECO:0000256" key="1">
    <source>
        <dbReference type="SAM" id="Phobius"/>
    </source>
</evidence>
<reference evidence="2" key="2">
    <citation type="journal article" date="2022" name="Syst. Appl. Microbiol.">
        <title>Chromohalobacter moromii sp. nov., a moderately halophilic bacterium isolated from lupine-based moromi fermentation.</title>
        <authorList>
            <person name="Lulf R.H."/>
            <person name="Hilgarth M."/>
            <person name="Ehrmann M.A."/>
        </authorList>
    </citation>
    <scope>NUCLEOTIDE SEQUENCE</scope>
    <source>
        <strain evidence="2">TMW 2.2304</strain>
    </source>
</reference>